<dbReference type="STRING" id="1249552.PS2015_176"/>
<evidence type="ECO:0000313" key="3">
    <source>
        <dbReference type="Proteomes" id="UP000065641"/>
    </source>
</evidence>
<protein>
    <submittedName>
        <fullName evidence="2">Hydroxylaminobenzene mutase hab</fullName>
    </submittedName>
</protein>
<evidence type="ECO:0000313" key="2">
    <source>
        <dbReference type="EMBL" id="ALO44870.1"/>
    </source>
</evidence>
<keyword evidence="1" id="KW-0472">Membrane</keyword>
<feature type="transmembrane region" description="Helical" evidence="1">
    <location>
        <begin position="54"/>
        <end position="74"/>
    </location>
</feature>
<feature type="transmembrane region" description="Helical" evidence="1">
    <location>
        <begin position="94"/>
        <end position="118"/>
    </location>
</feature>
<dbReference type="AlphaFoldDB" id="A0A0S2K972"/>
<keyword evidence="1" id="KW-1133">Transmembrane helix</keyword>
<feature type="transmembrane region" description="Helical" evidence="1">
    <location>
        <begin position="23"/>
        <end position="42"/>
    </location>
</feature>
<evidence type="ECO:0000256" key="1">
    <source>
        <dbReference type="SAM" id="Phobius"/>
    </source>
</evidence>
<dbReference type="KEGG" id="pspi:PS2015_176"/>
<accession>A0A0S2K972</accession>
<proteinExistence type="predicted"/>
<dbReference type="EMBL" id="CP013189">
    <property type="protein sequence ID" value="ALO44870.1"/>
    <property type="molecule type" value="Genomic_DNA"/>
</dbReference>
<dbReference type="Pfam" id="PF26512">
    <property type="entry name" value="SOI"/>
    <property type="match status" value="1"/>
</dbReference>
<keyword evidence="3" id="KW-1185">Reference proteome</keyword>
<reference evidence="2 3" key="1">
    <citation type="submission" date="2015-11" db="EMBL/GenBank/DDBJ databases">
        <authorList>
            <person name="Zhang Y."/>
            <person name="Guo Z."/>
        </authorList>
    </citation>
    <scope>NUCLEOTIDE SEQUENCE [LARGE SCALE GENOMIC DNA]</scope>
    <source>
        <strain evidence="2 3">KCTC 32221</strain>
    </source>
</reference>
<gene>
    <name evidence="2" type="ORF">PS2015_176</name>
</gene>
<dbReference type="Proteomes" id="UP000065641">
    <property type="component" value="Chromosome"/>
</dbReference>
<dbReference type="InterPro" id="IPR058965">
    <property type="entry name" value="SOI/HabA-like"/>
</dbReference>
<keyword evidence="1" id="KW-0812">Transmembrane</keyword>
<sequence>MSLIGAFFVPLAAIPRLAVSAHTIGMMSGLLLIAIGAIWTHFRLSDHQLLWLKWLWIYSSYANWIGCLIGGMLGAGRTTPVAAAGMEGGAAAEAAVLVLLGSVGVVAVFAAGLSWWGVRRG</sequence>
<name>A0A0S2K972_9GAMM</name>
<organism evidence="2 3">
    <name type="scientific">Pseudohongiella spirulinae</name>
    <dbReference type="NCBI Taxonomy" id="1249552"/>
    <lineage>
        <taxon>Bacteria</taxon>
        <taxon>Pseudomonadati</taxon>
        <taxon>Pseudomonadota</taxon>
        <taxon>Gammaproteobacteria</taxon>
        <taxon>Pseudomonadales</taxon>
        <taxon>Pseudohongiellaceae</taxon>
        <taxon>Pseudohongiella</taxon>
    </lineage>
</organism>